<dbReference type="PANTHER" id="PTHR18964:SF149">
    <property type="entry name" value="BIFUNCTIONAL UDP-N-ACETYLGLUCOSAMINE 2-EPIMERASE_N-ACETYLMANNOSAMINE KINASE"/>
    <property type="match status" value="1"/>
</dbReference>
<name>A0A5S4GHB0_9ACTN</name>
<dbReference type="PANTHER" id="PTHR18964">
    <property type="entry name" value="ROK (REPRESSOR, ORF, KINASE) FAMILY"/>
    <property type="match status" value="1"/>
</dbReference>
<gene>
    <name evidence="3" type="ORF">ETD85_23375</name>
</gene>
<sequence>MEFTIKIRQEGLSVTLPVTGGDLQRLRRLNALAALSALRAEGPATLTRLAERADLARATIKVVVKDLMELGWVAQMDPSGGEKGRPARRYRFRAEAGRVIGLDIGAHKVLAVVADLDGNVLHTTREPVTPEQPRAERLAAVDRAVDACLAGSGTAAADVWIAVAGSTGYVDLEGRVVLSRAIRDWSSVPLTDHLGARLRCAVLVENDSRLAALAECRRGIARDTRNLIFLHVGRRAGAAVVLDGVPLRGGGGAAGEIGVHPLFNLGHVGELLQAVPAVEPGTPPDAVAGAVFEAARRGDVEARRAVLRYVKVLALATTAMALTVDPDLVVLGGGFSRSADVLIEPLRGELETMCLRTPELRASVLGDECVAVGAVCYGVEHLSKMLFNPEIGPLSAASPLPIMV</sequence>
<comment type="similarity">
    <text evidence="1">Belongs to the ROK (NagC/XylR) family.</text>
</comment>
<dbReference type="SUPFAM" id="SSF53067">
    <property type="entry name" value="Actin-like ATPase domain"/>
    <property type="match status" value="1"/>
</dbReference>
<dbReference type="InterPro" id="IPR036388">
    <property type="entry name" value="WH-like_DNA-bd_sf"/>
</dbReference>
<dbReference type="InterPro" id="IPR005471">
    <property type="entry name" value="Tscrpt_reg_IclR_N"/>
</dbReference>
<feature type="domain" description="HTH iclR-type" evidence="2">
    <location>
        <begin position="30"/>
        <end position="75"/>
    </location>
</feature>
<evidence type="ECO:0000256" key="1">
    <source>
        <dbReference type="ARBA" id="ARBA00006479"/>
    </source>
</evidence>
<dbReference type="Pfam" id="PF09339">
    <property type="entry name" value="HTH_IclR"/>
    <property type="match status" value="1"/>
</dbReference>
<evidence type="ECO:0000313" key="3">
    <source>
        <dbReference type="EMBL" id="TMR32229.1"/>
    </source>
</evidence>
<dbReference type="OrthoDB" id="37575at2"/>
<dbReference type="AlphaFoldDB" id="A0A5S4GHB0"/>
<dbReference type="InterPro" id="IPR036390">
    <property type="entry name" value="WH_DNA-bd_sf"/>
</dbReference>
<evidence type="ECO:0000313" key="4">
    <source>
        <dbReference type="Proteomes" id="UP000306628"/>
    </source>
</evidence>
<dbReference type="Proteomes" id="UP000306628">
    <property type="component" value="Unassembled WGS sequence"/>
</dbReference>
<dbReference type="InterPro" id="IPR043129">
    <property type="entry name" value="ATPase_NBD"/>
</dbReference>
<organism evidence="3 4">
    <name type="scientific">Nonomuraea zeae</name>
    <dbReference type="NCBI Taxonomy" id="1642303"/>
    <lineage>
        <taxon>Bacteria</taxon>
        <taxon>Bacillati</taxon>
        <taxon>Actinomycetota</taxon>
        <taxon>Actinomycetes</taxon>
        <taxon>Streptosporangiales</taxon>
        <taxon>Streptosporangiaceae</taxon>
        <taxon>Nonomuraea</taxon>
    </lineage>
</organism>
<dbReference type="GO" id="GO:0003677">
    <property type="term" value="F:DNA binding"/>
    <property type="evidence" value="ECO:0007669"/>
    <property type="project" value="InterPro"/>
</dbReference>
<dbReference type="Gene3D" id="1.10.10.10">
    <property type="entry name" value="Winged helix-like DNA-binding domain superfamily/Winged helix DNA-binding domain"/>
    <property type="match status" value="1"/>
</dbReference>
<reference evidence="3 4" key="1">
    <citation type="submission" date="2019-05" db="EMBL/GenBank/DDBJ databases">
        <title>Draft genome sequence of Nonomuraea zeae DSM 100528.</title>
        <authorList>
            <person name="Saricaoglu S."/>
            <person name="Isik K."/>
        </authorList>
    </citation>
    <scope>NUCLEOTIDE SEQUENCE [LARGE SCALE GENOMIC DNA]</scope>
    <source>
        <strain evidence="3 4">DSM 100528</strain>
    </source>
</reference>
<dbReference type="SUPFAM" id="SSF46785">
    <property type="entry name" value="Winged helix' DNA-binding domain"/>
    <property type="match status" value="1"/>
</dbReference>
<comment type="caution">
    <text evidence="3">The sequence shown here is derived from an EMBL/GenBank/DDBJ whole genome shotgun (WGS) entry which is preliminary data.</text>
</comment>
<dbReference type="GO" id="GO:0006355">
    <property type="term" value="P:regulation of DNA-templated transcription"/>
    <property type="evidence" value="ECO:0007669"/>
    <property type="project" value="InterPro"/>
</dbReference>
<dbReference type="Gene3D" id="3.30.420.40">
    <property type="match status" value="2"/>
</dbReference>
<dbReference type="Pfam" id="PF00480">
    <property type="entry name" value="ROK"/>
    <property type="match status" value="2"/>
</dbReference>
<evidence type="ECO:0000259" key="2">
    <source>
        <dbReference type="Pfam" id="PF09339"/>
    </source>
</evidence>
<keyword evidence="4" id="KW-1185">Reference proteome</keyword>
<proteinExistence type="inferred from homology"/>
<dbReference type="EMBL" id="VCKX01000072">
    <property type="protein sequence ID" value="TMR32229.1"/>
    <property type="molecule type" value="Genomic_DNA"/>
</dbReference>
<protein>
    <submittedName>
        <fullName evidence="3">ROK family protein</fullName>
    </submittedName>
</protein>
<dbReference type="InterPro" id="IPR000600">
    <property type="entry name" value="ROK"/>
</dbReference>
<accession>A0A5S4GHB0</accession>